<dbReference type="InterPro" id="IPR003593">
    <property type="entry name" value="AAA+_ATPase"/>
</dbReference>
<organism evidence="10 11">
    <name type="scientific">Falsochrobactrum shanghaiense</name>
    <dbReference type="NCBI Taxonomy" id="2201899"/>
    <lineage>
        <taxon>Bacteria</taxon>
        <taxon>Pseudomonadati</taxon>
        <taxon>Pseudomonadota</taxon>
        <taxon>Alphaproteobacteria</taxon>
        <taxon>Hyphomicrobiales</taxon>
        <taxon>Brucellaceae</taxon>
        <taxon>Falsochrobactrum</taxon>
    </lineage>
</organism>
<evidence type="ECO:0000256" key="4">
    <source>
        <dbReference type="ARBA" id="ARBA00023125"/>
    </source>
</evidence>
<dbReference type="PANTHER" id="PTHR22683:SF41">
    <property type="entry name" value="DNA TRANSLOCASE FTSK"/>
    <property type="match status" value="1"/>
</dbReference>
<dbReference type="Gene3D" id="1.10.10.10">
    <property type="entry name" value="Winged helix-like DNA-binding domain superfamily/Winged helix DNA-binding domain"/>
    <property type="match status" value="1"/>
</dbReference>
<dbReference type="CDD" id="cd01127">
    <property type="entry name" value="TrwB_TraG_TraD_VirD4"/>
    <property type="match status" value="1"/>
</dbReference>
<dbReference type="InterPro" id="IPR041027">
    <property type="entry name" value="FtsK_alpha"/>
</dbReference>
<dbReference type="Pfam" id="PF17854">
    <property type="entry name" value="FtsK_alpha"/>
    <property type="match status" value="1"/>
</dbReference>
<protein>
    <submittedName>
        <fullName evidence="10">DNA translocase FtsK</fullName>
    </submittedName>
</protein>
<keyword evidence="4" id="KW-0238">DNA-binding</keyword>
<dbReference type="SUPFAM" id="SSF52540">
    <property type="entry name" value="P-loop containing nucleoside triphosphate hydrolases"/>
    <property type="match status" value="1"/>
</dbReference>
<dbReference type="InterPro" id="IPR036388">
    <property type="entry name" value="WH-like_DNA-bd_sf"/>
</dbReference>
<evidence type="ECO:0000256" key="5">
    <source>
        <dbReference type="ARBA" id="ARBA00024784"/>
    </source>
</evidence>
<dbReference type="InterPro" id="IPR002543">
    <property type="entry name" value="FtsK_dom"/>
</dbReference>
<name>A0A316JIA0_9HYPH</name>
<dbReference type="GO" id="GO:0005524">
    <property type="term" value="F:ATP binding"/>
    <property type="evidence" value="ECO:0007669"/>
    <property type="project" value="UniProtKB-UniRule"/>
</dbReference>
<evidence type="ECO:0000256" key="1">
    <source>
        <dbReference type="ARBA" id="ARBA00006474"/>
    </source>
</evidence>
<evidence type="ECO:0000256" key="2">
    <source>
        <dbReference type="ARBA" id="ARBA00022741"/>
    </source>
</evidence>
<proteinExistence type="inferred from homology"/>
<dbReference type="Gene3D" id="3.30.980.40">
    <property type="match status" value="1"/>
</dbReference>
<dbReference type="OrthoDB" id="9807790at2"/>
<comment type="caution">
    <text evidence="10">The sequence shown here is derived from an EMBL/GenBank/DDBJ whole genome shotgun (WGS) entry which is preliminary data.</text>
</comment>
<evidence type="ECO:0000256" key="3">
    <source>
        <dbReference type="ARBA" id="ARBA00022840"/>
    </source>
</evidence>
<dbReference type="Gene3D" id="3.40.50.300">
    <property type="entry name" value="P-loop containing nucleotide triphosphate hydrolases"/>
    <property type="match status" value="1"/>
</dbReference>
<dbReference type="InterPro" id="IPR027417">
    <property type="entry name" value="P-loop_NTPase"/>
</dbReference>
<comment type="subunit">
    <text evidence="6">Homohexamer. Forms a ring that surrounds DNA.</text>
</comment>
<evidence type="ECO:0000259" key="9">
    <source>
        <dbReference type="PROSITE" id="PS50901"/>
    </source>
</evidence>
<accession>A0A316JIA0</accession>
<comment type="function">
    <text evidence="5">Essential cell division protein that coordinates cell division and chromosome segregation. The N-terminus is involved in assembly of the cell-division machinery. The C-terminus functions as a DNA motor that moves dsDNA in an ATP-dependent manner towards the dif recombination site, which is located within the replication terminus region. Translocation stops specifically at Xer-dif sites, where FtsK interacts with the Xer recombinase, allowing activation of chromosome unlinking by recombination. FtsK orienting polar sequences (KOPS) guide the direction of DNA translocation. FtsK can remove proteins from DNA as it translocates, but translocation stops specifically at XerCD-dif site, thereby preventing removal of XerC and XerD from dif.</text>
</comment>
<feature type="domain" description="FtsK" evidence="9">
    <location>
        <begin position="456"/>
        <end position="675"/>
    </location>
</feature>
<keyword evidence="3 7" id="KW-0067">ATP-binding</keyword>
<dbReference type="PROSITE" id="PS50901">
    <property type="entry name" value="FTSK"/>
    <property type="match status" value="1"/>
</dbReference>
<feature type="compositionally biased region" description="Basic and acidic residues" evidence="8">
    <location>
        <begin position="22"/>
        <end position="31"/>
    </location>
</feature>
<feature type="binding site" evidence="7">
    <location>
        <begin position="473"/>
        <end position="480"/>
    </location>
    <ligand>
        <name>ATP</name>
        <dbReference type="ChEBI" id="CHEBI:30616"/>
    </ligand>
</feature>
<dbReference type="SUPFAM" id="SSF46785">
    <property type="entry name" value="Winged helix' DNA-binding domain"/>
    <property type="match status" value="1"/>
</dbReference>
<evidence type="ECO:0000256" key="8">
    <source>
        <dbReference type="SAM" id="MobiDB-lite"/>
    </source>
</evidence>
<dbReference type="AlphaFoldDB" id="A0A316JIA0"/>
<dbReference type="Pfam" id="PF01580">
    <property type="entry name" value="FtsK_SpoIIIE"/>
    <property type="match status" value="1"/>
</dbReference>
<sequence>MRNLRDNFSLAHDNGGQAASDQKPKQDEPHNEPLSSSPLSSSNAAWKVHFSLGENVRFTRTPEAELARRRGEHLPDINESARVRKAEASTLDPVKAAESQPMAVAALQETVTQNMAPSPVAPQPPVLPVTPRISPETVSQPAAPVKDEMATADDPALSAFAYLSDFAFWEGFDLPTVPASAPAVVPTEPKRPAPSVESILAQFRMVEWNKPKAEEVAVSAAPSAADIPPAQKPSADAAFEKAEAFTDAAGEATDDDVVMGLVDAGEHDEGDDNLAVADNASVATPAPAPVSTPPKPAPSIALYQPRPLPRVETVVTSGDYEYPPRDLLQEVPSLEGNIITQEMLERSAGLLESVLEDFGVRGEIIHVRPGPVVTLYEFEPAPGVKSSRVIGLADDIARSMSALSARVAVVPGRNVIGIELPNANRETVYLREMIESRAFESSNYRLPLCLGKGIGGEPIIAELAKMPHLLVAGTTGSGKSVAINTMILSLLYRFKPEECRLIMVDPKMLELSIYDGIPHLLTPVVTDPKKAVVALKWAVREMEDRYRKMARLGVRNIEGFNQRASSAMGKGETVMCTVQSGFDKETGEPTYVQEELDLTPMPYIVVIIDEMADLMMVAGKDIEGAVQRLAQMARAAGIHLIMATQRPSVDVITGTIKANFPTRISFQVTSKIDSRTILGEMGAEQLLGQGDMLHMAGGGRIVRVHGPFVSDEEVEKVVDHLKDQGRPDYLATVTEDEEDEDAAVDTAVFDNSAVGSEDGDDLYEQAVKVVMRDKKCSTSYIQRRLGIGYNRAASLVERMEQEGLVGPANHVGKREILTGNRD</sequence>
<evidence type="ECO:0000256" key="6">
    <source>
        <dbReference type="ARBA" id="ARBA00025923"/>
    </source>
</evidence>
<dbReference type="SMART" id="SM00843">
    <property type="entry name" value="Ftsk_gamma"/>
    <property type="match status" value="1"/>
</dbReference>
<dbReference type="InterPro" id="IPR050206">
    <property type="entry name" value="FtsK/SpoIIIE/SftA"/>
</dbReference>
<keyword evidence="2 7" id="KW-0547">Nucleotide-binding</keyword>
<reference evidence="10 11" key="1">
    <citation type="submission" date="2018-05" db="EMBL/GenBank/DDBJ databases">
        <title>Comparative genomic sequence analysis between strain HN4 and CCM 8460T (Falsochrobactrum ovis) will provide more evidence to prove that HN4 is a new species of Falsochrobactrum.</title>
        <authorList>
            <person name="Lyu W."/>
            <person name="Sun L."/>
            <person name="Yao L."/>
        </authorList>
    </citation>
    <scope>NUCLEOTIDE SEQUENCE [LARGE SCALE GENOMIC DNA]</scope>
    <source>
        <strain evidence="10 11">HN4</strain>
    </source>
</reference>
<feature type="compositionally biased region" description="Low complexity" evidence="8">
    <location>
        <begin position="33"/>
        <end position="42"/>
    </location>
</feature>
<dbReference type="Pfam" id="PF09397">
    <property type="entry name" value="FtsK_gamma"/>
    <property type="match status" value="1"/>
</dbReference>
<dbReference type="PANTHER" id="PTHR22683">
    <property type="entry name" value="SPORULATION PROTEIN RELATED"/>
    <property type="match status" value="1"/>
</dbReference>
<dbReference type="InterPro" id="IPR018541">
    <property type="entry name" value="Ftsk_gamma"/>
</dbReference>
<dbReference type="EMBL" id="QGDB01000002">
    <property type="protein sequence ID" value="PWL18973.1"/>
    <property type="molecule type" value="Genomic_DNA"/>
</dbReference>
<feature type="region of interest" description="Disordered" evidence="8">
    <location>
        <begin position="1"/>
        <end position="42"/>
    </location>
</feature>
<evidence type="ECO:0000313" key="11">
    <source>
        <dbReference type="Proteomes" id="UP000245865"/>
    </source>
</evidence>
<comment type="similarity">
    <text evidence="1">Belongs to the FtsK/SpoIIIE/SftA family.</text>
</comment>
<dbReference type="Proteomes" id="UP000245865">
    <property type="component" value="Unassembled WGS sequence"/>
</dbReference>
<keyword evidence="11" id="KW-1185">Reference proteome</keyword>
<dbReference type="InterPro" id="IPR036390">
    <property type="entry name" value="WH_DNA-bd_sf"/>
</dbReference>
<dbReference type="GO" id="GO:0003677">
    <property type="term" value="F:DNA binding"/>
    <property type="evidence" value="ECO:0007669"/>
    <property type="project" value="UniProtKB-KW"/>
</dbReference>
<dbReference type="SMART" id="SM00382">
    <property type="entry name" value="AAA"/>
    <property type="match status" value="1"/>
</dbReference>
<gene>
    <name evidence="10" type="ORF">DKP76_06230</name>
</gene>
<evidence type="ECO:0000256" key="7">
    <source>
        <dbReference type="PROSITE-ProRule" id="PRU00289"/>
    </source>
</evidence>
<evidence type="ECO:0000313" key="10">
    <source>
        <dbReference type="EMBL" id="PWL18973.1"/>
    </source>
</evidence>